<accession>M1AK64</accession>
<proteinExistence type="predicted"/>
<dbReference type="Gene3D" id="2.40.70.10">
    <property type="entry name" value="Acid Proteases"/>
    <property type="match status" value="1"/>
</dbReference>
<dbReference type="InterPro" id="IPR033121">
    <property type="entry name" value="PEPTIDASE_A1"/>
</dbReference>
<organism evidence="4 5">
    <name type="scientific">Solanum tuberosum</name>
    <name type="common">Potato</name>
    <dbReference type="NCBI Taxonomy" id="4113"/>
    <lineage>
        <taxon>Eukaryota</taxon>
        <taxon>Viridiplantae</taxon>
        <taxon>Streptophyta</taxon>
        <taxon>Embryophyta</taxon>
        <taxon>Tracheophyta</taxon>
        <taxon>Spermatophyta</taxon>
        <taxon>Magnoliopsida</taxon>
        <taxon>eudicotyledons</taxon>
        <taxon>Gunneridae</taxon>
        <taxon>Pentapetalae</taxon>
        <taxon>asterids</taxon>
        <taxon>lamiids</taxon>
        <taxon>Solanales</taxon>
        <taxon>Solanaceae</taxon>
        <taxon>Solanoideae</taxon>
        <taxon>Solaneae</taxon>
        <taxon>Solanum</taxon>
    </lineage>
</organism>
<dbReference type="Proteomes" id="UP000011115">
    <property type="component" value="Unassembled WGS sequence"/>
</dbReference>
<dbReference type="SUPFAM" id="SSF50630">
    <property type="entry name" value="Acid proteases"/>
    <property type="match status" value="1"/>
</dbReference>
<feature type="transmembrane region" description="Helical" evidence="2">
    <location>
        <begin position="14"/>
        <end position="35"/>
    </location>
</feature>
<dbReference type="Gramene" id="RHC04H1G2483.2.1">
    <property type="protein sequence ID" value="RHC04H1G2483.2.1"/>
    <property type="gene ID" value="RHC04H1G2483.2"/>
</dbReference>
<protein>
    <submittedName>
        <fullName evidence="4">Aspartic proteinase nepenthesin-1</fullName>
    </submittedName>
</protein>
<evidence type="ECO:0000313" key="5">
    <source>
        <dbReference type="Proteomes" id="UP000011115"/>
    </source>
</evidence>
<keyword evidence="2" id="KW-0472">Membrane</keyword>
<dbReference type="PROSITE" id="PS51767">
    <property type="entry name" value="PEPTIDASE_A1"/>
    <property type="match status" value="1"/>
</dbReference>
<feature type="compositionally biased region" description="Polar residues" evidence="1">
    <location>
        <begin position="100"/>
        <end position="115"/>
    </location>
</feature>
<feature type="transmembrane region" description="Helical" evidence="2">
    <location>
        <begin position="42"/>
        <end position="62"/>
    </location>
</feature>
<dbReference type="InParanoid" id="M1AK64"/>
<dbReference type="EnsemblPlants" id="PGSC0003DMT400024478">
    <property type="protein sequence ID" value="PGSC0003DMT400024478"/>
    <property type="gene ID" value="PGSC0003DMG400009465"/>
</dbReference>
<keyword evidence="5" id="KW-1185">Reference proteome</keyword>
<evidence type="ECO:0000256" key="2">
    <source>
        <dbReference type="SAM" id="Phobius"/>
    </source>
</evidence>
<sequence>MVFSIGFPVYDLKFIVPSHGLCFAVLIVMVSYWRYFVQGDNFYCVGLLPIEGMIGIIGQNFMEGYRLVFDWENMKLGWSHSKCQDIGGTAKVSPTPPPSGLTSNPLPTTEQQRNSGGHAVAPAIAGKATPKPSAASLLAVSWHYTMSSLLFSLVVWLRYLI</sequence>
<dbReference type="eggNOG" id="KOG1339">
    <property type="taxonomic scope" value="Eukaryota"/>
</dbReference>
<evidence type="ECO:0000313" key="4">
    <source>
        <dbReference type="EnsemblPlants" id="PGSC0003DMT400024478"/>
    </source>
</evidence>
<feature type="transmembrane region" description="Helical" evidence="2">
    <location>
        <begin position="141"/>
        <end position="160"/>
    </location>
</feature>
<dbReference type="PaxDb" id="4113-PGSC0003DMT400024478"/>
<keyword evidence="2" id="KW-0812">Transmembrane</keyword>
<reference evidence="5" key="1">
    <citation type="journal article" date="2011" name="Nature">
        <title>Genome sequence and analysis of the tuber crop potato.</title>
        <authorList>
            <consortium name="The Potato Genome Sequencing Consortium"/>
        </authorList>
    </citation>
    <scope>NUCLEOTIDE SEQUENCE [LARGE SCALE GENOMIC DNA]</scope>
    <source>
        <strain evidence="5">cv. DM1-3 516 R44</strain>
    </source>
</reference>
<dbReference type="InterPro" id="IPR021109">
    <property type="entry name" value="Peptidase_aspartic_dom_sf"/>
</dbReference>
<keyword evidence="2" id="KW-1133">Transmembrane helix</keyword>
<dbReference type="Gramene" id="PGSC0003DMT400024478">
    <property type="protein sequence ID" value="PGSC0003DMT400024478"/>
    <property type="gene ID" value="PGSC0003DMG400009465"/>
</dbReference>
<dbReference type="STRING" id="4113.M1AK64"/>
<dbReference type="HOGENOM" id="CLU_1646682_0_0_1"/>
<feature type="domain" description="Peptidase A1" evidence="3">
    <location>
        <begin position="1"/>
        <end position="79"/>
    </location>
</feature>
<dbReference type="AlphaFoldDB" id="M1AK64"/>
<name>M1AK64_SOLTU</name>
<reference evidence="4" key="2">
    <citation type="submission" date="2015-06" db="UniProtKB">
        <authorList>
            <consortium name="EnsemblPlants"/>
        </authorList>
    </citation>
    <scope>IDENTIFICATION</scope>
    <source>
        <strain evidence="4">DM1-3 516 R44</strain>
    </source>
</reference>
<feature type="region of interest" description="Disordered" evidence="1">
    <location>
        <begin position="89"/>
        <end position="117"/>
    </location>
</feature>
<evidence type="ECO:0000256" key="1">
    <source>
        <dbReference type="SAM" id="MobiDB-lite"/>
    </source>
</evidence>
<evidence type="ECO:0000259" key="3">
    <source>
        <dbReference type="PROSITE" id="PS51767"/>
    </source>
</evidence>